<dbReference type="AlphaFoldDB" id="A0ABD6AXD4"/>
<feature type="region of interest" description="Disordered" evidence="1">
    <location>
        <begin position="324"/>
        <end position="346"/>
    </location>
</feature>
<evidence type="ECO:0000256" key="2">
    <source>
        <dbReference type="SAM" id="Phobius"/>
    </source>
</evidence>
<feature type="compositionally biased region" description="Basic and acidic residues" evidence="1">
    <location>
        <begin position="324"/>
        <end position="337"/>
    </location>
</feature>
<keyword evidence="4" id="KW-1185">Reference proteome</keyword>
<gene>
    <name evidence="3" type="ORF">ACFSBT_14460</name>
</gene>
<feature type="transmembrane region" description="Helical" evidence="2">
    <location>
        <begin position="210"/>
        <end position="231"/>
    </location>
</feature>
<reference evidence="3 4" key="1">
    <citation type="journal article" date="2019" name="Int. J. Syst. Evol. Microbiol.">
        <title>The Global Catalogue of Microorganisms (GCM) 10K type strain sequencing project: providing services to taxonomists for standard genome sequencing and annotation.</title>
        <authorList>
            <consortium name="The Broad Institute Genomics Platform"/>
            <consortium name="The Broad Institute Genome Sequencing Center for Infectious Disease"/>
            <person name="Wu L."/>
            <person name="Ma J."/>
        </authorList>
    </citation>
    <scope>NUCLEOTIDE SEQUENCE [LARGE SCALE GENOMIC DNA]</scope>
    <source>
        <strain evidence="3 4">CGMCC 1.12563</strain>
    </source>
</reference>
<dbReference type="Pfam" id="PF05552">
    <property type="entry name" value="MS_channel_1st_1"/>
    <property type="match status" value="3"/>
</dbReference>
<dbReference type="EMBL" id="JBHUDC010000007">
    <property type="protein sequence ID" value="MFD1514481.1"/>
    <property type="molecule type" value="Genomic_DNA"/>
</dbReference>
<keyword evidence="2" id="KW-0812">Transmembrane</keyword>
<dbReference type="PANTHER" id="PTHR30221">
    <property type="entry name" value="SMALL-CONDUCTANCE MECHANOSENSITIVE CHANNEL"/>
    <property type="match status" value="1"/>
</dbReference>
<dbReference type="RefSeq" id="WP_250874416.1">
    <property type="nucleotide sequence ID" value="NZ_JALXFV010000007.1"/>
</dbReference>
<evidence type="ECO:0000313" key="3">
    <source>
        <dbReference type="EMBL" id="MFD1514481.1"/>
    </source>
</evidence>
<keyword evidence="2" id="KW-1133">Transmembrane helix</keyword>
<dbReference type="Proteomes" id="UP001597187">
    <property type="component" value="Unassembled WGS sequence"/>
</dbReference>
<name>A0ABD6AXD4_9EURY</name>
<protein>
    <submittedName>
        <fullName evidence="3">Phosphatase</fullName>
    </submittedName>
</protein>
<feature type="transmembrane region" description="Helical" evidence="2">
    <location>
        <begin position="181"/>
        <end position="204"/>
    </location>
</feature>
<organism evidence="3 4">
    <name type="scientific">Halomarina rubra</name>
    <dbReference type="NCBI Taxonomy" id="2071873"/>
    <lineage>
        <taxon>Archaea</taxon>
        <taxon>Methanobacteriati</taxon>
        <taxon>Methanobacteriota</taxon>
        <taxon>Stenosarchaea group</taxon>
        <taxon>Halobacteria</taxon>
        <taxon>Halobacteriales</taxon>
        <taxon>Natronomonadaceae</taxon>
        <taxon>Halomarina</taxon>
    </lineage>
</organism>
<dbReference type="PANTHER" id="PTHR30221:SF1">
    <property type="entry name" value="SMALL-CONDUCTANCE MECHANOSENSITIVE CHANNEL"/>
    <property type="match status" value="1"/>
</dbReference>
<keyword evidence="2" id="KW-0472">Membrane</keyword>
<feature type="transmembrane region" description="Helical" evidence="2">
    <location>
        <begin position="27"/>
        <end position="47"/>
    </location>
</feature>
<comment type="caution">
    <text evidence="3">The sequence shown here is derived from an EMBL/GenBank/DDBJ whole genome shotgun (WGS) entry which is preliminary data.</text>
</comment>
<feature type="transmembrane region" description="Helical" evidence="2">
    <location>
        <begin position="243"/>
        <end position="264"/>
    </location>
</feature>
<dbReference type="InterPro" id="IPR045275">
    <property type="entry name" value="MscS_archaea/bacteria_type"/>
</dbReference>
<feature type="transmembrane region" description="Helical" evidence="2">
    <location>
        <begin position="115"/>
        <end position="135"/>
    </location>
</feature>
<evidence type="ECO:0000256" key="1">
    <source>
        <dbReference type="SAM" id="MobiDB-lite"/>
    </source>
</evidence>
<dbReference type="Gene3D" id="1.10.287.1260">
    <property type="match status" value="1"/>
</dbReference>
<dbReference type="InterPro" id="IPR008910">
    <property type="entry name" value="MSC_TM_helix"/>
</dbReference>
<accession>A0ABD6AXD4</accession>
<feature type="transmembrane region" description="Helical" evidence="2">
    <location>
        <begin position="276"/>
        <end position="303"/>
    </location>
</feature>
<proteinExistence type="predicted"/>
<evidence type="ECO:0000313" key="4">
    <source>
        <dbReference type="Proteomes" id="UP001597187"/>
    </source>
</evidence>
<feature type="transmembrane region" description="Helical" evidence="2">
    <location>
        <begin position="89"/>
        <end position="109"/>
    </location>
</feature>
<sequence length="346" mass="35953">MYLTSIAGGRTVLQTVPPYLEETVAGIVAYLPAIVGAILVLLVGWIIGRVLGGVVTRIVRDIGLSKHTRGTPLESGGDTAQAVGKLVKFYVYFLAFLAAANILGIQVLSQLLSDIGIYLPVVLGAVVILVIGFIIGRVAGRIIADIVGGFGLGGYVRGTPLAEPAANAGGFGRIVGKVVEYYVYLLTLLAAAEALQIPALSALLATFAGYIPALVGGLIILVIGILVAEFAEDIVAGVDTSRLTSMAGVAVKLFVYYITITIALDTIGFDTTVLTTLFTGVVAAFLGAFALALAIGIGLGVGLGSKDYVAENIDDWANRAQRRAERMDEGNSGRYDNDDTIGSSDD</sequence>